<comment type="caution">
    <text evidence="1">The sequence shown here is derived from an EMBL/GenBank/DDBJ whole genome shotgun (WGS) entry which is preliminary data.</text>
</comment>
<keyword evidence="2" id="KW-1185">Reference proteome</keyword>
<proteinExistence type="predicted"/>
<organism evidence="1 2">
    <name type="scientific">Vaccinium darrowii</name>
    <dbReference type="NCBI Taxonomy" id="229202"/>
    <lineage>
        <taxon>Eukaryota</taxon>
        <taxon>Viridiplantae</taxon>
        <taxon>Streptophyta</taxon>
        <taxon>Embryophyta</taxon>
        <taxon>Tracheophyta</taxon>
        <taxon>Spermatophyta</taxon>
        <taxon>Magnoliopsida</taxon>
        <taxon>eudicotyledons</taxon>
        <taxon>Gunneridae</taxon>
        <taxon>Pentapetalae</taxon>
        <taxon>asterids</taxon>
        <taxon>Ericales</taxon>
        <taxon>Ericaceae</taxon>
        <taxon>Vaccinioideae</taxon>
        <taxon>Vaccinieae</taxon>
        <taxon>Vaccinium</taxon>
    </lineage>
</organism>
<evidence type="ECO:0000313" key="1">
    <source>
        <dbReference type="EMBL" id="KAH7847962.1"/>
    </source>
</evidence>
<sequence length="73" mass="7939">MFFQLFQAAIAALNQGPFLQEDVLSLKGLEFNAEQAESAEAAPDPVMASPSSPAVPKRKPTSKKLVKPKWLKV</sequence>
<protein>
    <submittedName>
        <fullName evidence="1">Uncharacterized protein</fullName>
    </submittedName>
</protein>
<name>A0ACB7Y3A8_9ERIC</name>
<dbReference type="Proteomes" id="UP000828048">
    <property type="component" value="Chromosome 5"/>
</dbReference>
<gene>
    <name evidence="1" type="ORF">Vadar_032145</name>
</gene>
<dbReference type="EMBL" id="CM037155">
    <property type="protein sequence ID" value="KAH7847962.1"/>
    <property type="molecule type" value="Genomic_DNA"/>
</dbReference>
<evidence type="ECO:0000313" key="2">
    <source>
        <dbReference type="Proteomes" id="UP000828048"/>
    </source>
</evidence>
<accession>A0ACB7Y3A8</accession>
<reference evidence="1 2" key="1">
    <citation type="journal article" date="2021" name="Hortic Res">
        <title>High-quality reference genome and annotation aids understanding of berry development for evergreen blueberry (Vaccinium darrowii).</title>
        <authorList>
            <person name="Yu J."/>
            <person name="Hulse-Kemp A.M."/>
            <person name="Babiker E."/>
            <person name="Staton M."/>
        </authorList>
    </citation>
    <scope>NUCLEOTIDE SEQUENCE [LARGE SCALE GENOMIC DNA]</scope>
    <source>
        <strain evidence="2">cv. NJ 8807/NJ 8810</strain>
        <tissue evidence="1">Young leaf</tissue>
    </source>
</reference>